<dbReference type="AlphaFoldDB" id="A0A4R9C2K8"/>
<dbReference type="NCBIfam" id="TIGR01146">
    <property type="entry name" value="ATPsyn_F1gamma"/>
    <property type="match status" value="1"/>
</dbReference>
<dbReference type="GO" id="GO:0046933">
    <property type="term" value="F:proton-transporting ATP synthase activity, rotational mechanism"/>
    <property type="evidence" value="ECO:0007669"/>
    <property type="project" value="UniProtKB-UniRule"/>
</dbReference>
<evidence type="ECO:0000313" key="12">
    <source>
        <dbReference type="Proteomes" id="UP000297454"/>
    </source>
</evidence>
<dbReference type="InterPro" id="IPR035968">
    <property type="entry name" value="ATP_synth_F1_ATPase_gsu"/>
</dbReference>
<comment type="function">
    <text evidence="1 10">Produces ATP from ADP in the presence of a proton gradient across the membrane. The gamma chain is believed to be important in regulating ATPase activity and the flow of protons through the CF(0) complex.</text>
</comment>
<dbReference type="Proteomes" id="UP000297454">
    <property type="component" value="Unassembled WGS sequence"/>
</dbReference>
<evidence type="ECO:0000256" key="5">
    <source>
        <dbReference type="ARBA" id="ARBA00022781"/>
    </source>
</evidence>
<keyword evidence="9 10" id="KW-0066">ATP synthesis</keyword>
<dbReference type="SUPFAM" id="SSF52943">
    <property type="entry name" value="ATP synthase (F1-ATPase), gamma subunit"/>
    <property type="match status" value="1"/>
</dbReference>
<evidence type="ECO:0000313" key="11">
    <source>
        <dbReference type="EMBL" id="TFF65791.1"/>
    </source>
</evidence>
<evidence type="ECO:0000256" key="1">
    <source>
        <dbReference type="ARBA" id="ARBA00003456"/>
    </source>
</evidence>
<name>A0A4R9C2K8_9FIRM</name>
<dbReference type="GO" id="GO:0042777">
    <property type="term" value="P:proton motive force-driven plasma membrane ATP synthesis"/>
    <property type="evidence" value="ECO:0007669"/>
    <property type="project" value="UniProtKB-UniRule"/>
</dbReference>
<keyword evidence="10" id="KW-1003">Cell membrane</keyword>
<accession>A0A4R9C2K8</accession>
<keyword evidence="4 10" id="KW-0813">Transport</keyword>
<evidence type="ECO:0000256" key="9">
    <source>
        <dbReference type="ARBA" id="ARBA00023310"/>
    </source>
</evidence>
<keyword evidence="7 10" id="KW-0472">Membrane</keyword>
<dbReference type="EMBL" id="SCFR01000016">
    <property type="protein sequence ID" value="TFF65791.1"/>
    <property type="molecule type" value="Genomic_DNA"/>
</dbReference>
<comment type="subcellular location">
    <subcellularLocation>
        <location evidence="10">Cell membrane</location>
        <topology evidence="10">Peripheral membrane protein</topology>
    </subcellularLocation>
    <subcellularLocation>
        <location evidence="2">Membrane</location>
        <topology evidence="2">Peripheral membrane protein</topology>
    </subcellularLocation>
</comment>
<dbReference type="Gene3D" id="1.10.287.80">
    <property type="entry name" value="ATP synthase, gamma subunit, helix hairpin domain"/>
    <property type="match status" value="1"/>
</dbReference>
<evidence type="ECO:0000256" key="2">
    <source>
        <dbReference type="ARBA" id="ARBA00004170"/>
    </source>
</evidence>
<evidence type="ECO:0000256" key="7">
    <source>
        <dbReference type="ARBA" id="ARBA00023136"/>
    </source>
</evidence>
<dbReference type="PRINTS" id="PR00126">
    <property type="entry name" value="ATPASEGAMMA"/>
</dbReference>
<evidence type="ECO:0000256" key="3">
    <source>
        <dbReference type="ARBA" id="ARBA00007681"/>
    </source>
</evidence>
<dbReference type="RefSeq" id="WP_134711055.1">
    <property type="nucleotide sequence ID" value="NZ_CP119081.1"/>
</dbReference>
<dbReference type="Gene3D" id="3.40.1380.10">
    <property type="match status" value="1"/>
</dbReference>
<evidence type="ECO:0000256" key="6">
    <source>
        <dbReference type="ARBA" id="ARBA00023065"/>
    </source>
</evidence>
<dbReference type="OrthoDB" id="9812769at2"/>
<protein>
    <recommendedName>
        <fullName evidence="10">ATP synthase gamma chain</fullName>
    </recommendedName>
    <alternativeName>
        <fullName evidence="10">ATP synthase F1 sector gamma subunit</fullName>
    </alternativeName>
    <alternativeName>
        <fullName evidence="10">F-ATPase gamma subunit</fullName>
    </alternativeName>
</protein>
<dbReference type="GeneID" id="97031142"/>
<keyword evidence="8 10" id="KW-0139">CF(1)</keyword>
<comment type="similarity">
    <text evidence="3 10">Belongs to the ATPase gamma chain family.</text>
</comment>
<keyword evidence="5 10" id="KW-0375">Hydrogen ion transport</keyword>
<evidence type="ECO:0000256" key="10">
    <source>
        <dbReference type="HAMAP-Rule" id="MF_00815"/>
    </source>
</evidence>
<comment type="subunit">
    <text evidence="10">F-type ATPases have 2 components, CF(1) - the catalytic core - and CF(0) - the membrane proton channel. CF(1) has five subunits: alpha(3), beta(3), gamma(1), delta(1), epsilon(1). CF(0) has three main subunits: a, b and c.</text>
</comment>
<dbReference type="InterPro" id="IPR000131">
    <property type="entry name" value="ATP_synth_F1_gsu"/>
</dbReference>
<organism evidence="11 12">
    <name type="scientific">Helcococcus ovis</name>
    <dbReference type="NCBI Taxonomy" id="72026"/>
    <lineage>
        <taxon>Bacteria</taxon>
        <taxon>Bacillati</taxon>
        <taxon>Bacillota</taxon>
        <taxon>Tissierellia</taxon>
        <taxon>Tissierellales</taxon>
        <taxon>Peptoniphilaceae</taxon>
        <taxon>Helcococcus</taxon>
    </lineage>
</organism>
<dbReference type="PANTHER" id="PTHR11693">
    <property type="entry name" value="ATP SYNTHASE GAMMA CHAIN"/>
    <property type="match status" value="1"/>
</dbReference>
<keyword evidence="12" id="KW-1185">Reference proteome</keyword>
<comment type="caution">
    <text evidence="11">The sequence shown here is derived from an EMBL/GenBank/DDBJ whole genome shotgun (WGS) entry which is preliminary data.</text>
</comment>
<dbReference type="PANTHER" id="PTHR11693:SF22">
    <property type="entry name" value="ATP SYNTHASE SUBUNIT GAMMA, MITOCHONDRIAL"/>
    <property type="match status" value="1"/>
</dbReference>
<dbReference type="CDD" id="cd12151">
    <property type="entry name" value="F1-ATPase_gamma"/>
    <property type="match status" value="1"/>
</dbReference>
<sequence>MSSAKEIKSRIKSITDTRKITNAMYLISSTKIKKAKKSLDDTRPYFYALRKEIKRIFRTVKDIDSPYLYPTNMNQFVNGTYGILVITADKGLAGAYNHNIINKSREISHENDSRYFIVGEYGRQYFNRHGLDYEEDFHYSAQAPTMEEARQIAKILLDEYNFGRIKKIFIVYTDFDGKAGAEARLTRLLPFHRDYFEDSKKLEEEVVKNEFEFTSDTSSLLESLTENYIIGFIYGALVDSYCSELDFRMNAMNSANQNADKILADLSLEYNRVRQASITQEITEVSAGAKVMKQNRRKAKKV</sequence>
<dbReference type="GO" id="GO:0045259">
    <property type="term" value="C:proton-transporting ATP synthase complex"/>
    <property type="evidence" value="ECO:0007669"/>
    <property type="project" value="UniProtKB-KW"/>
</dbReference>
<dbReference type="GO" id="GO:0005886">
    <property type="term" value="C:plasma membrane"/>
    <property type="evidence" value="ECO:0007669"/>
    <property type="project" value="UniProtKB-SubCell"/>
</dbReference>
<gene>
    <name evidence="10 11" type="primary">atpG</name>
    <name evidence="11" type="ORF">EQF91_05190</name>
</gene>
<evidence type="ECO:0000256" key="8">
    <source>
        <dbReference type="ARBA" id="ARBA00023196"/>
    </source>
</evidence>
<dbReference type="Pfam" id="PF00231">
    <property type="entry name" value="ATP-synt"/>
    <property type="match status" value="1"/>
</dbReference>
<keyword evidence="6 10" id="KW-0406">Ion transport</keyword>
<reference evidence="11 12" key="1">
    <citation type="submission" date="2019-01" db="EMBL/GenBank/DDBJ databases">
        <title>Draft Genome Sequences of Helcococcus ovis Strains Isolated from the Uterus and Vagina of Dairy Cows with Metritis.</title>
        <authorList>
            <person name="Cunha F."/>
            <person name="Jeon S.J."/>
            <person name="Kutzer P."/>
            <person name="Galvao K.N."/>
        </authorList>
    </citation>
    <scope>NUCLEOTIDE SEQUENCE [LARGE SCALE GENOMIC DNA]</scope>
    <source>
        <strain evidence="11 12">KG-37</strain>
    </source>
</reference>
<dbReference type="GO" id="GO:0005524">
    <property type="term" value="F:ATP binding"/>
    <property type="evidence" value="ECO:0007669"/>
    <property type="project" value="UniProtKB-UniRule"/>
</dbReference>
<evidence type="ECO:0000256" key="4">
    <source>
        <dbReference type="ARBA" id="ARBA00022448"/>
    </source>
</evidence>
<dbReference type="HAMAP" id="MF_00815">
    <property type="entry name" value="ATP_synth_gamma_bact"/>
    <property type="match status" value="1"/>
</dbReference>
<proteinExistence type="inferred from homology"/>